<sequence length="187" mass="20110">MSGGVNPIRITMLGDSLTAGYGLRANEALPVRLQAELERLGRPAVVTNAGVSGDTTADGLRRVDRHVPDDTRLCLVALGANDMMQMVATDRIRSNLDAILEHLAARGVPAMICGMRAPPWFGLYAIAFDGVFADVARRHQAALYPFLLDGIAMNPAYALSDRIHPNAKGIEVVARRLAPRVAEALKD</sequence>
<dbReference type="AlphaFoldDB" id="A0A7X6BNV2"/>
<protein>
    <submittedName>
        <fullName evidence="2">Acyl-CoA thioesterase-1</fullName>
        <ecNumber evidence="2">3.1.1.5</ecNumber>
        <ecNumber evidence="2">3.1.2.-</ecNumber>
    </submittedName>
</protein>
<organism evidence="2 3">
    <name type="scientific">Brevundimonas alba</name>
    <dbReference type="NCBI Taxonomy" id="74314"/>
    <lineage>
        <taxon>Bacteria</taxon>
        <taxon>Pseudomonadati</taxon>
        <taxon>Pseudomonadota</taxon>
        <taxon>Alphaproteobacteria</taxon>
        <taxon>Caulobacterales</taxon>
        <taxon>Caulobacteraceae</taxon>
        <taxon>Brevundimonas</taxon>
    </lineage>
</organism>
<proteinExistence type="predicted"/>
<dbReference type="InterPro" id="IPR051532">
    <property type="entry name" value="Ester_Hydrolysis_Enzymes"/>
</dbReference>
<dbReference type="RefSeq" id="WP_209282398.1">
    <property type="nucleotide sequence ID" value="NZ_JAATJM010000001.1"/>
</dbReference>
<dbReference type="CDD" id="cd01822">
    <property type="entry name" value="Lysophospholipase_L1_like"/>
    <property type="match status" value="1"/>
</dbReference>
<dbReference type="PANTHER" id="PTHR30383">
    <property type="entry name" value="THIOESTERASE 1/PROTEASE 1/LYSOPHOSPHOLIPASE L1"/>
    <property type="match status" value="1"/>
</dbReference>
<dbReference type="Gene3D" id="3.40.50.1110">
    <property type="entry name" value="SGNH hydrolase"/>
    <property type="match status" value="1"/>
</dbReference>
<accession>A0A7X6BNV2</accession>
<dbReference type="EMBL" id="JAATJM010000001">
    <property type="protein sequence ID" value="NJC40866.1"/>
    <property type="molecule type" value="Genomic_DNA"/>
</dbReference>
<gene>
    <name evidence="2" type="ORF">GGQ87_001124</name>
</gene>
<evidence type="ECO:0000313" key="2">
    <source>
        <dbReference type="EMBL" id="NJC40866.1"/>
    </source>
</evidence>
<dbReference type="InterPro" id="IPR013830">
    <property type="entry name" value="SGNH_hydro"/>
</dbReference>
<dbReference type="Proteomes" id="UP000587415">
    <property type="component" value="Unassembled WGS sequence"/>
</dbReference>
<dbReference type="EC" id="3.1.1.5" evidence="2"/>
<dbReference type="PANTHER" id="PTHR30383:SF24">
    <property type="entry name" value="THIOESTERASE 1_PROTEASE 1_LYSOPHOSPHOLIPASE L1"/>
    <property type="match status" value="1"/>
</dbReference>
<evidence type="ECO:0000313" key="3">
    <source>
        <dbReference type="Proteomes" id="UP000587415"/>
    </source>
</evidence>
<name>A0A7X6BNV2_9CAUL</name>
<keyword evidence="3" id="KW-1185">Reference proteome</keyword>
<reference evidence="2 3" key="1">
    <citation type="submission" date="2020-03" db="EMBL/GenBank/DDBJ databases">
        <title>Genomic Encyclopedia of Type Strains, Phase IV (KMG-IV): sequencing the most valuable type-strain genomes for metagenomic binning, comparative biology and taxonomic classification.</title>
        <authorList>
            <person name="Goeker M."/>
        </authorList>
    </citation>
    <scope>NUCLEOTIDE SEQUENCE [LARGE SCALE GENOMIC DNA]</scope>
    <source>
        <strain evidence="2 3">DSM 4736</strain>
    </source>
</reference>
<evidence type="ECO:0000259" key="1">
    <source>
        <dbReference type="Pfam" id="PF13472"/>
    </source>
</evidence>
<dbReference type="Pfam" id="PF13472">
    <property type="entry name" value="Lipase_GDSL_2"/>
    <property type="match status" value="1"/>
</dbReference>
<feature type="domain" description="SGNH hydrolase-type esterase" evidence="1">
    <location>
        <begin position="13"/>
        <end position="169"/>
    </location>
</feature>
<dbReference type="SUPFAM" id="SSF52266">
    <property type="entry name" value="SGNH hydrolase"/>
    <property type="match status" value="1"/>
</dbReference>
<keyword evidence="2" id="KW-0378">Hydrolase</keyword>
<dbReference type="InterPro" id="IPR036514">
    <property type="entry name" value="SGNH_hydro_sf"/>
</dbReference>
<comment type="caution">
    <text evidence="2">The sequence shown here is derived from an EMBL/GenBank/DDBJ whole genome shotgun (WGS) entry which is preliminary data.</text>
</comment>
<dbReference type="EC" id="3.1.2.-" evidence="2"/>
<dbReference type="GO" id="GO:0004622">
    <property type="term" value="F:phosphatidylcholine lysophospholipase activity"/>
    <property type="evidence" value="ECO:0007669"/>
    <property type="project" value="UniProtKB-EC"/>
</dbReference>